<evidence type="ECO:0000313" key="3">
    <source>
        <dbReference type="Proteomes" id="UP001154322"/>
    </source>
</evidence>
<feature type="transmembrane region" description="Helical" evidence="1">
    <location>
        <begin position="37"/>
        <end position="58"/>
    </location>
</feature>
<organism evidence="2 3">
    <name type="scientific">Paenibacillus melissococcoides</name>
    <dbReference type="NCBI Taxonomy" id="2912268"/>
    <lineage>
        <taxon>Bacteria</taxon>
        <taxon>Bacillati</taxon>
        <taxon>Bacillota</taxon>
        <taxon>Bacilli</taxon>
        <taxon>Bacillales</taxon>
        <taxon>Paenibacillaceae</taxon>
        <taxon>Paenibacillus</taxon>
    </lineage>
</organism>
<keyword evidence="1" id="KW-0472">Membrane</keyword>
<name>A0ABN8UFP2_9BACL</name>
<evidence type="ECO:0000313" key="2">
    <source>
        <dbReference type="EMBL" id="CAH8248347.1"/>
    </source>
</evidence>
<keyword evidence="2" id="KW-0238">DNA-binding</keyword>
<protein>
    <submittedName>
        <fullName evidence="2">Winged helix DNA-binding domain-containing protein</fullName>
    </submittedName>
</protein>
<dbReference type="PANTHER" id="PTHR38479">
    <property type="entry name" value="LMO0824 PROTEIN"/>
    <property type="match status" value="1"/>
</dbReference>
<dbReference type="PANTHER" id="PTHR38479:SF2">
    <property type="entry name" value="WINGED HELIX DNA-BINDING DOMAIN-CONTAINING PROTEIN"/>
    <property type="match status" value="1"/>
</dbReference>
<dbReference type="EMBL" id="CALYLO010000009">
    <property type="protein sequence ID" value="CAH8248347.1"/>
    <property type="molecule type" value="Genomic_DNA"/>
</dbReference>
<dbReference type="Pfam" id="PF06224">
    <property type="entry name" value="AlkZ-like"/>
    <property type="match status" value="1"/>
</dbReference>
<keyword evidence="3" id="KW-1185">Reference proteome</keyword>
<dbReference type="InterPro" id="IPR009351">
    <property type="entry name" value="AlkZ-like"/>
</dbReference>
<keyword evidence="1" id="KW-0812">Transmembrane</keyword>
<proteinExistence type="predicted"/>
<evidence type="ECO:0000256" key="1">
    <source>
        <dbReference type="SAM" id="Phobius"/>
    </source>
</evidence>
<comment type="caution">
    <text evidence="2">The sequence shown here is derived from an EMBL/GenBank/DDBJ whole genome shotgun (WGS) entry which is preliminary data.</text>
</comment>
<keyword evidence="1" id="KW-1133">Transmembrane helix</keyword>
<reference evidence="2" key="1">
    <citation type="submission" date="2022-06" db="EMBL/GenBank/DDBJ databases">
        <authorList>
            <person name="Dietemann V."/>
            <person name="Ory F."/>
            <person name="Dainat B."/>
            <person name="Oberhansli S."/>
        </authorList>
    </citation>
    <scope>NUCLEOTIDE SEQUENCE</scope>
    <source>
        <strain evidence="2">Ena-SAMPLE-TAB-26-04-2022-14:26:32:270-5432</strain>
    </source>
</reference>
<gene>
    <name evidence="2" type="ORF">WJ0W_005604</name>
</gene>
<accession>A0ABN8UFP2</accession>
<dbReference type="RefSeq" id="WP_213426425.1">
    <property type="nucleotide sequence ID" value="NZ_AP031286.1"/>
</dbReference>
<sequence length="111" mass="12130">MSAAAAAPTVKLLPKFDPLLLGHKEKFYMESEHYKKIYGAAGHVHAAVVINGMVAGTWKMKGKKVDMRLFENADGYAGLRSELSREAEITASFYNQSSRLHRAGAANPYSG</sequence>
<dbReference type="GO" id="GO:0003677">
    <property type="term" value="F:DNA binding"/>
    <property type="evidence" value="ECO:0007669"/>
    <property type="project" value="UniProtKB-KW"/>
</dbReference>
<dbReference type="Proteomes" id="UP001154322">
    <property type="component" value="Unassembled WGS sequence"/>
</dbReference>